<dbReference type="EMBL" id="QGKW02001940">
    <property type="protein sequence ID" value="KAF2556116.1"/>
    <property type="molecule type" value="Genomic_DNA"/>
</dbReference>
<gene>
    <name evidence="1" type="ORF">F2Q68_00016164</name>
</gene>
<organism evidence="1 2">
    <name type="scientific">Brassica cretica</name>
    <name type="common">Mustard</name>
    <dbReference type="NCBI Taxonomy" id="69181"/>
    <lineage>
        <taxon>Eukaryota</taxon>
        <taxon>Viridiplantae</taxon>
        <taxon>Streptophyta</taxon>
        <taxon>Embryophyta</taxon>
        <taxon>Tracheophyta</taxon>
        <taxon>Spermatophyta</taxon>
        <taxon>Magnoliopsida</taxon>
        <taxon>eudicotyledons</taxon>
        <taxon>Gunneridae</taxon>
        <taxon>Pentapetalae</taxon>
        <taxon>rosids</taxon>
        <taxon>malvids</taxon>
        <taxon>Brassicales</taxon>
        <taxon>Brassicaceae</taxon>
        <taxon>Brassiceae</taxon>
        <taxon>Brassica</taxon>
    </lineage>
</organism>
<name>A0A8S9HHS5_BRACR</name>
<proteinExistence type="predicted"/>
<evidence type="ECO:0000313" key="1">
    <source>
        <dbReference type="EMBL" id="KAF2556116.1"/>
    </source>
</evidence>
<sequence>MEGSPYRNISISRRKGAVPWTGPGIFPSGDPGRLLAGTLKPVSCLGFGGIQYLCIFPQQFASYFSISSSNSGITCALKSTEVAHSKQAFPRQDIAPTGVWRRLFEPLTLVVKLGDFSNALEMMEHGTPMISEEEAGAFERNARHE</sequence>
<comment type="caution">
    <text evidence="1">The sequence shown here is derived from an EMBL/GenBank/DDBJ whole genome shotgun (WGS) entry which is preliminary data.</text>
</comment>
<dbReference type="AlphaFoldDB" id="A0A8S9HHS5"/>
<dbReference type="Proteomes" id="UP000712281">
    <property type="component" value="Unassembled WGS sequence"/>
</dbReference>
<evidence type="ECO:0000313" key="2">
    <source>
        <dbReference type="Proteomes" id="UP000712281"/>
    </source>
</evidence>
<reference evidence="1" key="1">
    <citation type="submission" date="2019-12" db="EMBL/GenBank/DDBJ databases">
        <title>Genome sequencing and annotation of Brassica cretica.</title>
        <authorList>
            <person name="Studholme D.J."/>
            <person name="Sarris P.F."/>
        </authorList>
    </citation>
    <scope>NUCLEOTIDE SEQUENCE</scope>
    <source>
        <strain evidence="1">PFS-001/15</strain>
        <tissue evidence="1">Leaf</tissue>
    </source>
</reference>
<protein>
    <submittedName>
        <fullName evidence="1">Uncharacterized protein</fullName>
    </submittedName>
</protein>
<accession>A0A8S9HHS5</accession>